<evidence type="ECO:0000313" key="2">
    <source>
        <dbReference type="Proteomes" id="UP000632774"/>
    </source>
</evidence>
<name>A0ABR9XJR0_9SPHI</name>
<evidence type="ECO:0000313" key="1">
    <source>
        <dbReference type="EMBL" id="MBE9667619.1"/>
    </source>
</evidence>
<protein>
    <recommendedName>
        <fullName evidence="3">DUF1735 domain-containing protein</fullName>
    </recommendedName>
</protein>
<reference evidence="1 2" key="1">
    <citation type="submission" date="2020-10" db="EMBL/GenBank/DDBJ databases">
        <title>Mucilaginibacter mali sp. nov., isolated from rhizosphere soil of apple orchard.</title>
        <authorList>
            <person name="Lee J.-S."/>
            <person name="Kim H.S."/>
            <person name="Kim J.-S."/>
        </authorList>
    </citation>
    <scope>NUCLEOTIDE SEQUENCE [LARGE SCALE GENOMIC DNA]</scope>
    <source>
        <strain evidence="1 2">KCTC 23157</strain>
    </source>
</reference>
<proteinExistence type="predicted"/>
<gene>
    <name evidence="1" type="ORF">IRJ18_14695</name>
</gene>
<dbReference type="RefSeq" id="WP_194107076.1">
    <property type="nucleotide sequence ID" value="NZ_JADFFM010000002.1"/>
</dbReference>
<evidence type="ECO:0008006" key="3">
    <source>
        <dbReference type="Google" id="ProtNLM"/>
    </source>
</evidence>
<sequence length="149" mass="15775">MKFKIYQLLFIPVIVAVIATGCKKVAPNQFLKDNVTIVGYNPVIASFTTTPAGTTTAVAGSTVKLDLRYWSDDPIDKINLNATVGSGGKANISSTAYQKAYSTVSRTDSLNLQYQVPAGTAVGTIITVEAQVVNKNSLTATSTISLKVQ</sequence>
<keyword evidence="2" id="KW-1185">Reference proteome</keyword>
<organism evidence="1 2">
    <name type="scientific">Mucilaginibacter boryungensis</name>
    <dbReference type="NCBI Taxonomy" id="768480"/>
    <lineage>
        <taxon>Bacteria</taxon>
        <taxon>Pseudomonadati</taxon>
        <taxon>Bacteroidota</taxon>
        <taxon>Sphingobacteriia</taxon>
        <taxon>Sphingobacteriales</taxon>
        <taxon>Sphingobacteriaceae</taxon>
        <taxon>Mucilaginibacter</taxon>
    </lineage>
</organism>
<accession>A0ABR9XJR0</accession>
<dbReference type="EMBL" id="JADFFM010000002">
    <property type="protein sequence ID" value="MBE9667619.1"/>
    <property type="molecule type" value="Genomic_DNA"/>
</dbReference>
<dbReference type="Proteomes" id="UP000632774">
    <property type="component" value="Unassembled WGS sequence"/>
</dbReference>
<dbReference type="PROSITE" id="PS51257">
    <property type="entry name" value="PROKAR_LIPOPROTEIN"/>
    <property type="match status" value="1"/>
</dbReference>
<comment type="caution">
    <text evidence="1">The sequence shown here is derived from an EMBL/GenBank/DDBJ whole genome shotgun (WGS) entry which is preliminary data.</text>
</comment>